<comment type="caution">
    <text evidence="2">The sequence shown here is derived from an EMBL/GenBank/DDBJ whole genome shotgun (WGS) entry which is preliminary data.</text>
</comment>
<keyword evidence="1" id="KW-1133">Transmembrane helix</keyword>
<feature type="transmembrane region" description="Helical" evidence="1">
    <location>
        <begin position="72"/>
        <end position="92"/>
    </location>
</feature>
<keyword evidence="3" id="KW-1185">Reference proteome</keyword>
<keyword evidence="1" id="KW-0472">Membrane</keyword>
<sequence length="102" mass="11490">MWPPADLLGLFWGSAVALLVTRTLLLLLTFLCLLSSPLHLLSFTTLILRFIEGSFINTWICFSEFLAYSTELLLLVHTSFYFLIICSFCLVFKSTNTLSAAC</sequence>
<keyword evidence="1" id="KW-0812">Transmembrane</keyword>
<dbReference type="EMBL" id="JAHUTI010055599">
    <property type="protein sequence ID" value="MED6250201.1"/>
    <property type="molecule type" value="Genomic_DNA"/>
</dbReference>
<gene>
    <name evidence="2" type="ORF">ATANTOWER_026836</name>
</gene>
<name>A0ABU7BJR2_9TELE</name>
<proteinExistence type="predicted"/>
<evidence type="ECO:0000313" key="2">
    <source>
        <dbReference type="EMBL" id="MED6250201.1"/>
    </source>
</evidence>
<evidence type="ECO:0000256" key="1">
    <source>
        <dbReference type="SAM" id="Phobius"/>
    </source>
</evidence>
<dbReference type="Proteomes" id="UP001345963">
    <property type="component" value="Unassembled WGS sequence"/>
</dbReference>
<reference evidence="2 3" key="1">
    <citation type="submission" date="2021-07" db="EMBL/GenBank/DDBJ databases">
        <authorList>
            <person name="Palmer J.M."/>
        </authorList>
    </citation>
    <scope>NUCLEOTIDE SEQUENCE [LARGE SCALE GENOMIC DNA]</scope>
    <source>
        <strain evidence="2 3">AT_MEX2019</strain>
        <tissue evidence="2">Muscle</tissue>
    </source>
</reference>
<feature type="transmembrane region" description="Helical" evidence="1">
    <location>
        <begin position="12"/>
        <end position="34"/>
    </location>
</feature>
<feature type="transmembrane region" description="Helical" evidence="1">
    <location>
        <begin position="46"/>
        <end position="66"/>
    </location>
</feature>
<protein>
    <submittedName>
        <fullName evidence="2">Uncharacterized protein</fullName>
    </submittedName>
</protein>
<evidence type="ECO:0000313" key="3">
    <source>
        <dbReference type="Proteomes" id="UP001345963"/>
    </source>
</evidence>
<organism evidence="2 3">
    <name type="scientific">Ataeniobius toweri</name>
    <dbReference type="NCBI Taxonomy" id="208326"/>
    <lineage>
        <taxon>Eukaryota</taxon>
        <taxon>Metazoa</taxon>
        <taxon>Chordata</taxon>
        <taxon>Craniata</taxon>
        <taxon>Vertebrata</taxon>
        <taxon>Euteleostomi</taxon>
        <taxon>Actinopterygii</taxon>
        <taxon>Neopterygii</taxon>
        <taxon>Teleostei</taxon>
        <taxon>Neoteleostei</taxon>
        <taxon>Acanthomorphata</taxon>
        <taxon>Ovalentaria</taxon>
        <taxon>Atherinomorphae</taxon>
        <taxon>Cyprinodontiformes</taxon>
        <taxon>Goodeidae</taxon>
        <taxon>Ataeniobius</taxon>
    </lineage>
</organism>
<accession>A0ABU7BJR2</accession>